<dbReference type="RefSeq" id="WP_189088662.1">
    <property type="nucleotide sequence ID" value="NZ_BMQL01000004.1"/>
</dbReference>
<dbReference type="EMBL" id="BMQL01000004">
    <property type="protein sequence ID" value="GGR01191.1"/>
    <property type="molecule type" value="Genomic_DNA"/>
</dbReference>
<name>A0A918C0V3_9DEIO</name>
<gene>
    <name evidence="1" type="ORF">GCM10008957_12670</name>
</gene>
<sequence length="79" mass="8957">MPELPLLTLYSRQGCHLCEDAENALQSLGWAFTRSDVDADPALKEKYGFDVPVLVAEDRVMLKGVITRSRLLRWRAARP</sequence>
<dbReference type="Proteomes" id="UP000603865">
    <property type="component" value="Unassembled WGS sequence"/>
</dbReference>
<evidence type="ECO:0000313" key="1">
    <source>
        <dbReference type="EMBL" id="GGR01191.1"/>
    </source>
</evidence>
<dbReference type="InterPro" id="IPR008554">
    <property type="entry name" value="Glutaredoxin-like"/>
</dbReference>
<dbReference type="InterPro" id="IPR036249">
    <property type="entry name" value="Thioredoxin-like_sf"/>
</dbReference>
<proteinExistence type="predicted"/>
<dbReference type="Pfam" id="PF05768">
    <property type="entry name" value="Glrx-like"/>
    <property type="match status" value="1"/>
</dbReference>
<evidence type="ECO:0000313" key="2">
    <source>
        <dbReference type="Proteomes" id="UP000603865"/>
    </source>
</evidence>
<reference evidence="1" key="1">
    <citation type="journal article" date="2014" name="Int. J. Syst. Evol. Microbiol.">
        <title>Complete genome sequence of Corynebacterium casei LMG S-19264T (=DSM 44701T), isolated from a smear-ripened cheese.</title>
        <authorList>
            <consortium name="US DOE Joint Genome Institute (JGI-PGF)"/>
            <person name="Walter F."/>
            <person name="Albersmeier A."/>
            <person name="Kalinowski J."/>
            <person name="Ruckert C."/>
        </authorList>
    </citation>
    <scope>NUCLEOTIDE SEQUENCE</scope>
    <source>
        <strain evidence="1">JCM 31311</strain>
    </source>
</reference>
<accession>A0A918C0V3</accession>
<dbReference type="AlphaFoldDB" id="A0A918C0V3"/>
<dbReference type="SUPFAM" id="SSF52833">
    <property type="entry name" value="Thioredoxin-like"/>
    <property type="match status" value="1"/>
</dbReference>
<dbReference type="CDD" id="cd02976">
    <property type="entry name" value="NrdH"/>
    <property type="match status" value="1"/>
</dbReference>
<comment type="caution">
    <text evidence="1">The sequence shown here is derived from an EMBL/GenBank/DDBJ whole genome shotgun (WGS) entry which is preliminary data.</text>
</comment>
<dbReference type="Gene3D" id="3.40.30.10">
    <property type="entry name" value="Glutaredoxin"/>
    <property type="match status" value="1"/>
</dbReference>
<organism evidence="1 2">
    <name type="scientific">Deinococcus ruber</name>
    <dbReference type="NCBI Taxonomy" id="1848197"/>
    <lineage>
        <taxon>Bacteria</taxon>
        <taxon>Thermotogati</taxon>
        <taxon>Deinococcota</taxon>
        <taxon>Deinococci</taxon>
        <taxon>Deinococcales</taxon>
        <taxon>Deinococcaceae</taxon>
        <taxon>Deinococcus</taxon>
    </lineage>
</organism>
<reference evidence="1" key="2">
    <citation type="submission" date="2020-09" db="EMBL/GenBank/DDBJ databases">
        <authorList>
            <person name="Sun Q."/>
            <person name="Ohkuma M."/>
        </authorList>
    </citation>
    <scope>NUCLEOTIDE SEQUENCE</scope>
    <source>
        <strain evidence="1">JCM 31311</strain>
    </source>
</reference>
<protein>
    <submittedName>
        <fullName evidence="1">NrdH-redoxin</fullName>
    </submittedName>
</protein>
<keyword evidence="2" id="KW-1185">Reference proteome</keyword>